<organism evidence="1">
    <name type="scientific">Anguilla anguilla</name>
    <name type="common">European freshwater eel</name>
    <name type="synonym">Muraena anguilla</name>
    <dbReference type="NCBI Taxonomy" id="7936"/>
    <lineage>
        <taxon>Eukaryota</taxon>
        <taxon>Metazoa</taxon>
        <taxon>Chordata</taxon>
        <taxon>Craniata</taxon>
        <taxon>Vertebrata</taxon>
        <taxon>Euteleostomi</taxon>
        <taxon>Actinopterygii</taxon>
        <taxon>Neopterygii</taxon>
        <taxon>Teleostei</taxon>
        <taxon>Anguilliformes</taxon>
        <taxon>Anguillidae</taxon>
        <taxon>Anguilla</taxon>
    </lineage>
</organism>
<proteinExistence type="predicted"/>
<sequence length="20" mass="2101">MALTASLCKMSIACSLKCII</sequence>
<dbReference type="EMBL" id="GBXM01085361">
    <property type="protein sequence ID" value="JAH23216.1"/>
    <property type="molecule type" value="Transcribed_RNA"/>
</dbReference>
<evidence type="ECO:0000313" key="1">
    <source>
        <dbReference type="EMBL" id="JAH23216.1"/>
    </source>
</evidence>
<accession>A0A0E9R203</accession>
<dbReference type="AlphaFoldDB" id="A0A0E9R203"/>
<protein>
    <submittedName>
        <fullName evidence="1">Uncharacterized protein</fullName>
    </submittedName>
</protein>
<name>A0A0E9R203_ANGAN</name>
<reference evidence="1" key="1">
    <citation type="submission" date="2014-11" db="EMBL/GenBank/DDBJ databases">
        <authorList>
            <person name="Amaro Gonzalez C."/>
        </authorList>
    </citation>
    <scope>NUCLEOTIDE SEQUENCE</scope>
</reference>
<reference evidence="1" key="2">
    <citation type="journal article" date="2015" name="Fish Shellfish Immunol.">
        <title>Early steps in the European eel (Anguilla anguilla)-Vibrio vulnificus interaction in the gills: Role of the RtxA13 toxin.</title>
        <authorList>
            <person name="Callol A."/>
            <person name="Pajuelo D."/>
            <person name="Ebbesson L."/>
            <person name="Teles M."/>
            <person name="MacKenzie S."/>
            <person name="Amaro C."/>
        </authorList>
    </citation>
    <scope>NUCLEOTIDE SEQUENCE</scope>
</reference>